<proteinExistence type="inferred from homology"/>
<dbReference type="Proteomes" id="UP001209878">
    <property type="component" value="Unassembled WGS sequence"/>
</dbReference>
<dbReference type="AlphaFoldDB" id="A0AAD9KZ49"/>
<dbReference type="CDD" id="cd10428">
    <property type="entry name" value="LFG_like"/>
    <property type="match status" value="1"/>
</dbReference>
<feature type="transmembrane region" description="Helical" evidence="5">
    <location>
        <begin position="66"/>
        <end position="85"/>
    </location>
</feature>
<comment type="caution">
    <text evidence="6">The sequence shown here is derived from an EMBL/GenBank/DDBJ whole genome shotgun (WGS) entry which is preliminary data.</text>
</comment>
<dbReference type="EMBL" id="JAODUO010000447">
    <property type="protein sequence ID" value="KAK2180349.1"/>
    <property type="molecule type" value="Genomic_DNA"/>
</dbReference>
<feature type="transmembrane region" description="Helical" evidence="5">
    <location>
        <begin position="154"/>
        <end position="174"/>
    </location>
</feature>
<evidence type="ECO:0000313" key="6">
    <source>
        <dbReference type="EMBL" id="KAK2180349.1"/>
    </source>
</evidence>
<feature type="transmembrane region" description="Helical" evidence="5">
    <location>
        <begin position="34"/>
        <end position="54"/>
    </location>
</feature>
<name>A0AAD9KZ49_RIDPI</name>
<evidence type="ECO:0000256" key="4">
    <source>
        <dbReference type="ARBA" id="ARBA00023136"/>
    </source>
</evidence>
<evidence type="ECO:0000256" key="2">
    <source>
        <dbReference type="ARBA" id="ARBA00022692"/>
    </source>
</evidence>
<evidence type="ECO:0000256" key="1">
    <source>
        <dbReference type="ARBA" id="ARBA00004141"/>
    </source>
</evidence>
<dbReference type="PANTHER" id="PTHR23291">
    <property type="entry name" value="BAX INHIBITOR-RELATED"/>
    <property type="match status" value="1"/>
</dbReference>
<dbReference type="GO" id="GO:0005794">
    <property type="term" value="C:Golgi apparatus"/>
    <property type="evidence" value="ECO:0007669"/>
    <property type="project" value="TreeGrafter"/>
</dbReference>
<feature type="transmembrane region" description="Helical" evidence="5">
    <location>
        <begin position="221"/>
        <end position="242"/>
    </location>
</feature>
<evidence type="ECO:0000313" key="7">
    <source>
        <dbReference type="Proteomes" id="UP001209878"/>
    </source>
</evidence>
<dbReference type="GO" id="GO:0005783">
    <property type="term" value="C:endoplasmic reticulum"/>
    <property type="evidence" value="ECO:0007669"/>
    <property type="project" value="TreeGrafter"/>
</dbReference>
<sequence length="246" mass="27750">MSMLRRGNSVALNPDWVGTSFSEKKIRHAFIRKVYIILCVCCQCLMTCFSHVCFSLPAKRWVHENIWFYYISYVTFLVLFIVLYCCPGVRRNYPTNFICLALFTLAMSYMTAAISSYHKTNIVLICLGMTTVICFSITLFAFQTKIDFTLCSGVILVFTLVLLLLGLAILVVNMTWGSSYIMNCVWGSLAALLFGLVLVFDTQMLMGGKKYELSPEEHIYAALNIYLDIVQLFLILLCLLGGGGDS</sequence>
<feature type="transmembrane region" description="Helical" evidence="5">
    <location>
        <begin position="180"/>
        <end position="200"/>
    </location>
</feature>
<dbReference type="InterPro" id="IPR006214">
    <property type="entry name" value="Bax_inhibitor_1-related"/>
</dbReference>
<dbReference type="Pfam" id="PF01027">
    <property type="entry name" value="Bax1-I"/>
    <property type="match status" value="1"/>
</dbReference>
<comment type="subcellular location">
    <subcellularLocation>
        <location evidence="1">Membrane</location>
        <topology evidence="1">Multi-pass membrane protein</topology>
    </subcellularLocation>
</comment>
<reference evidence="6" key="1">
    <citation type="journal article" date="2023" name="Mol. Biol. Evol.">
        <title>Third-Generation Sequencing Reveals the Adaptive Role of the Epigenome in Three Deep-Sea Polychaetes.</title>
        <authorList>
            <person name="Perez M."/>
            <person name="Aroh O."/>
            <person name="Sun Y."/>
            <person name="Lan Y."/>
            <person name="Juniper S.K."/>
            <person name="Young C.R."/>
            <person name="Angers B."/>
            <person name="Qian P.Y."/>
        </authorList>
    </citation>
    <scope>NUCLEOTIDE SEQUENCE</scope>
    <source>
        <strain evidence="6">R07B-5</strain>
    </source>
</reference>
<keyword evidence="7" id="KW-1185">Reference proteome</keyword>
<protein>
    <submittedName>
        <fullName evidence="6">Uncharacterized protein</fullName>
    </submittedName>
</protein>
<dbReference type="GO" id="GO:0016020">
    <property type="term" value="C:membrane"/>
    <property type="evidence" value="ECO:0007669"/>
    <property type="project" value="UniProtKB-SubCell"/>
</dbReference>
<keyword evidence="2 5" id="KW-0812">Transmembrane</keyword>
<gene>
    <name evidence="6" type="ORF">NP493_447g05033</name>
</gene>
<comment type="similarity">
    <text evidence="5">Belongs to the BI1 family.</text>
</comment>
<organism evidence="6 7">
    <name type="scientific">Ridgeia piscesae</name>
    <name type="common">Tubeworm</name>
    <dbReference type="NCBI Taxonomy" id="27915"/>
    <lineage>
        <taxon>Eukaryota</taxon>
        <taxon>Metazoa</taxon>
        <taxon>Spiralia</taxon>
        <taxon>Lophotrochozoa</taxon>
        <taxon>Annelida</taxon>
        <taxon>Polychaeta</taxon>
        <taxon>Sedentaria</taxon>
        <taxon>Canalipalpata</taxon>
        <taxon>Sabellida</taxon>
        <taxon>Siboglinidae</taxon>
        <taxon>Ridgeia</taxon>
    </lineage>
</organism>
<feature type="transmembrane region" description="Helical" evidence="5">
    <location>
        <begin position="97"/>
        <end position="116"/>
    </location>
</feature>
<keyword evidence="4 5" id="KW-0472">Membrane</keyword>
<evidence type="ECO:0000256" key="5">
    <source>
        <dbReference type="RuleBase" id="RU004379"/>
    </source>
</evidence>
<keyword evidence="3 5" id="KW-1133">Transmembrane helix</keyword>
<feature type="transmembrane region" description="Helical" evidence="5">
    <location>
        <begin position="122"/>
        <end position="142"/>
    </location>
</feature>
<evidence type="ECO:0000256" key="3">
    <source>
        <dbReference type="ARBA" id="ARBA00022989"/>
    </source>
</evidence>
<dbReference type="GO" id="GO:2001234">
    <property type="term" value="P:negative regulation of apoptotic signaling pathway"/>
    <property type="evidence" value="ECO:0007669"/>
    <property type="project" value="TreeGrafter"/>
</dbReference>
<accession>A0AAD9KZ49</accession>
<dbReference type="PANTHER" id="PTHR23291:SF127">
    <property type="entry name" value="PROTEIN LIFEGUARD 1-LIKE"/>
    <property type="match status" value="1"/>
</dbReference>